<proteinExistence type="predicted"/>
<dbReference type="RefSeq" id="WP_271427632.1">
    <property type="nucleotide sequence ID" value="NZ_JAQIPB010000002.1"/>
</dbReference>
<comment type="caution">
    <text evidence="2">The sequence shown here is derived from an EMBL/GenBank/DDBJ whole genome shotgun (WGS) entry which is preliminary data.</text>
</comment>
<gene>
    <name evidence="2" type="ORF">PGB34_08545</name>
</gene>
<name>A0AAE3N8A6_9BURK</name>
<dbReference type="SUPFAM" id="SSF54001">
    <property type="entry name" value="Cysteine proteinases"/>
    <property type="match status" value="1"/>
</dbReference>
<dbReference type="PANTHER" id="PTHR33490:SF12">
    <property type="entry name" value="BLL5557 PROTEIN"/>
    <property type="match status" value="1"/>
</dbReference>
<dbReference type="InterPro" id="IPR002931">
    <property type="entry name" value="Transglutaminase-like"/>
</dbReference>
<reference evidence="2" key="1">
    <citation type="submission" date="2023-01" db="EMBL/GenBank/DDBJ databases">
        <title>Xenophilus mangrovi sp. nov., isolated from soil of Mangrove nature reserve.</title>
        <authorList>
            <person name="Xu S."/>
            <person name="Liu Z."/>
            <person name="Xu Y."/>
        </authorList>
    </citation>
    <scope>NUCLEOTIDE SEQUENCE</scope>
    <source>
        <strain evidence="2">YW8</strain>
    </source>
</reference>
<keyword evidence="3" id="KW-1185">Reference proteome</keyword>
<dbReference type="Pfam" id="PF01841">
    <property type="entry name" value="Transglut_core"/>
    <property type="match status" value="1"/>
</dbReference>
<dbReference type="InterPro" id="IPR038765">
    <property type="entry name" value="Papain-like_cys_pep_sf"/>
</dbReference>
<organism evidence="2 3">
    <name type="scientific">Xenophilus arseniciresistens</name>
    <dbReference type="NCBI Taxonomy" id="1283306"/>
    <lineage>
        <taxon>Bacteria</taxon>
        <taxon>Pseudomonadati</taxon>
        <taxon>Pseudomonadota</taxon>
        <taxon>Betaproteobacteria</taxon>
        <taxon>Burkholderiales</taxon>
        <taxon>Comamonadaceae</taxon>
        <taxon>Xenophilus</taxon>
    </lineage>
</organism>
<dbReference type="Proteomes" id="UP001212602">
    <property type="component" value="Unassembled WGS sequence"/>
</dbReference>
<dbReference type="PANTHER" id="PTHR33490">
    <property type="entry name" value="BLR5614 PROTEIN-RELATED"/>
    <property type="match status" value="1"/>
</dbReference>
<evidence type="ECO:0000313" key="3">
    <source>
        <dbReference type="Proteomes" id="UP001212602"/>
    </source>
</evidence>
<evidence type="ECO:0000313" key="2">
    <source>
        <dbReference type="EMBL" id="MDA7416413.1"/>
    </source>
</evidence>
<dbReference type="AlphaFoldDB" id="A0AAE3N8A6"/>
<dbReference type="SMART" id="SM00460">
    <property type="entry name" value="TGc"/>
    <property type="match status" value="1"/>
</dbReference>
<dbReference type="Gene3D" id="2.60.40.2250">
    <property type="match status" value="1"/>
</dbReference>
<protein>
    <submittedName>
        <fullName evidence="2">Transglutaminase family protein</fullName>
    </submittedName>
</protein>
<dbReference type="EMBL" id="JAQIPB010000002">
    <property type="protein sequence ID" value="MDA7416413.1"/>
    <property type="molecule type" value="Genomic_DNA"/>
</dbReference>
<evidence type="ECO:0000259" key="1">
    <source>
        <dbReference type="SMART" id="SM00460"/>
    </source>
</evidence>
<dbReference type="Gene3D" id="3.10.620.30">
    <property type="match status" value="1"/>
</dbReference>
<accession>A0AAE3N8A6</accession>
<sequence>MRLRASHFLRLRADQPCPVVAMLRPRSGAAQWMVSERYELQPWVPTVEYTDPSGNLCQRFTVPEGGMRIEVEVLMETEDVLAVTPQAPPTPVAQLPEHTLMYLLQSRYCSADRMGEQAQRIVEGLQPGYAQVEGIRRWIHENLRYEYGVSDATTDALQTLQHGAGVCRDFAHVGIALTRALQIPARQVVGYLHGLEPMDMHAWFEAFLDGRWYAFDATQAEPRGGRIVVAYGRDAADVAFISNYGPLEVQEMQVRVTEEPRPLA</sequence>
<dbReference type="Pfam" id="PF08379">
    <property type="entry name" value="Bact_transglu_N"/>
    <property type="match status" value="1"/>
</dbReference>
<feature type="domain" description="Transglutaminase-like" evidence="1">
    <location>
        <begin position="159"/>
        <end position="219"/>
    </location>
</feature>
<dbReference type="InterPro" id="IPR013589">
    <property type="entry name" value="Bac_transglu_N"/>
</dbReference>